<dbReference type="Pfam" id="PF00857">
    <property type="entry name" value="Isochorismatase"/>
    <property type="match status" value="1"/>
</dbReference>
<sequence length="185" mass="20841">MIRHDLVATHEDSLLLIIDFQQAMLNVISSWEKIAREVIRLIEIAQIVHVPVLLTEQYRKGLGGTIPEVIRKIKTPMVFQKEAFSACLEPDFLSTIHGFHRRKIVVVGMETHVCVLQTSLDLINAGFQVHLAADAVASRTTENRDIAVNILRQAGAVISSAETVIFQWAHRSNTDTFRRILPIVK</sequence>
<dbReference type="InterPro" id="IPR036380">
    <property type="entry name" value="Isochorismatase-like_sf"/>
</dbReference>
<comment type="caution">
    <text evidence="2">The sequence shown here is derived from an EMBL/GenBank/DDBJ whole genome shotgun (WGS) entry which is preliminary data.</text>
</comment>
<dbReference type="eggNOG" id="COG1335">
    <property type="taxonomic scope" value="Bacteria"/>
</dbReference>
<dbReference type="AlphaFoldDB" id="S7U1N0"/>
<dbReference type="OrthoDB" id="9796958at2"/>
<evidence type="ECO:0000313" key="3">
    <source>
        <dbReference type="Proteomes" id="UP000014977"/>
    </source>
</evidence>
<evidence type="ECO:0000313" key="2">
    <source>
        <dbReference type="EMBL" id="EPR43217.1"/>
    </source>
</evidence>
<dbReference type="PATRIC" id="fig|1121405.3.peg.538"/>
<organism evidence="2 3">
    <name type="scientific">Desulfococcus multivorans DSM 2059</name>
    <dbReference type="NCBI Taxonomy" id="1121405"/>
    <lineage>
        <taxon>Bacteria</taxon>
        <taxon>Pseudomonadati</taxon>
        <taxon>Thermodesulfobacteriota</taxon>
        <taxon>Desulfobacteria</taxon>
        <taxon>Desulfobacterales</taxon>
        <taxon>Desulfococcaceae</taxon>
        <taxon>Desulfococcus</taxon>
    </lineage>
</organism>
<accession>S7U1N0</accession>
<dbReference type="PANTHER" id="PTHR14119">
    <property type="entry name" value="HYDROLASE"/>
    <property type="match status" value="1"/>
</dbReference>
<dbReference type="EMBL" id="ATHJ01000057">
    <property type="protein sequence ID" value="EPR43217.1"/>
    <property type="molecule type" value="Genomic_DNA"/>
</dbReference>
<name>S7U1N0_DESML</name>
<dbReference type="PANTHER" id="PTHR14119:SF3">
    <property type="entry name" value="ISOCHORISMATASE DOMAIN-CONTAINING PROTEIN 2"/>
    <property type="match status" value="1"/>
</dbReference>
<evidence type="ECO:0000259" key="1">
    <source>
        <dbReference type="Pfam" id="PF00857"/>
    </source>
</evidence>
<protein>
    <submittedName>
        <fullName evidence="2">Isochorismatase hydrolase</fullName>
    </submittedName>
</protein>
<dbReference type="SUPFAM" id="SSF52499">
    <property type="entry name" value="Isochorismatase-like hydrolases"/>
    <property type="match status" value="1"/>
</dbReference>
<feature type="domain" description="Isochorismatase-like" evidence="1">
    <location>
        <begin position="13"/>
        <end position="162"/>
    </location>
</feature>
<gene>
    <name evidence="2" type="ORF">dsmv_1243</name>
</gene>
<dbReference type="InterPro" id="IPR000868">
    <property type="entry name" value="Isochorismatase-like_dom"/>
</dbReference>
<dbReference type="STRING" id="897.B2D07_08200"/>
<keyword evidence="3" id="KW-1185">Reference proteome</keyword>
<dbReference type="Proteomes" id="UP000014977">
    <property type="component" value="Unassembled WGS sequence"/>
</dbReference>
<keyword evidence="2" id="KW-0378">Hydrolase</keyword>
<dbReference type="InterPro" id="IPR050993">
    <property type="entry name" value="Isochorismatase_domain"/>
</dbReference>
<proteinExistence type="predicted"/>
<dbReference type="RefSeq" id="WP_020875590.1">
    <property type="nucleotide sequence ID" value="NZ_ATHJ01000057.1"/>
</dbReference>
<dbReference type="Gene3D" id="3.40.50.850">
    <property type="entry name" value="Isochorismatase-like"/>
    <property type="match status" value="1"/>
</dbReference>
<reference evidence="2 3" key="1">
    <citation type="journal article" date="2013" name="Genome Announc.">
        <title>Draft genome sequences for three mercury-methylating, sulfate-reducing bacteria.</title>
        <authorList>
            <person name="Brown S.D."/>
            <person name="Hurt R.A.Jr."/>
            <person name="Gilmour C.C."/>
            <person name="Elias D.A."/>
        </authorList>
    </citation>
    <scope>NUCLEOTIDE SEQUENCE [LARGE SCALE GENOMIC DNA]</scope>
    <source>
        <strain evidence="2 3">DSM 2059</strain>
    </source>
</reference>
<dbReference type="GO" id="GO:0016787">
    <property type="term" value="F:hydrolase activity"/>
    <property type="evidence" value="ECO:0007669"/>
    <property type="project" value="UniProtKB-KW"/>
</dbReference>